<reference evidence="1" key="2">
    <citation type="submission" date="2019-11" db="EMBL/GenBank/DDBJ databases">
        <title>Improved Assembly of Tolypothrix boutellei genome.</title>
        <authorList>
            <person name="Sarangi A.N."/>
            <person name="Mukherjee M."/>
            <person name="Ghosh S."/>
            <person name="Singh D."/>
            <person name="Das A."/>
            <person name="Kant S."/>
            <person name="Prusty A."/>
            <person name="Tripathy S."/>
        </authorList>
    </citation>
    <scope>NUCLEOTIDE SEQUENCE</scope>
    <source>
        <strain evidence="1">VB521301</strain>
    </source>
</reference>
<dbReference type="RefSeq" id="WP_038079796.1">
    <property type="nucleotide sequence ID" value="NZ_JHEG04000001.1"/>
</dbReference>
<reference evidence="2" key="1">
    <citation type="journal article" date="2015" name="Genome Announc.">
        <title>Draft Genome Sequence of Tolypothrix boutellei Strain VB521301.</title>
        <authorList>
            <person name="Chandrababunaidu M.M."/>
            <person name="Singh D."/>
            <person name="Sen D."/>
            <person name="Bhan S."/>
            <person name="Das S."/>
            <person name="Gupta A."/>
            <person name="Adhikary S.P."/>
            <person name="Tripathy S."/>
        </authorList>
    </citation>
    <scope>NUCLEOTIDE SEQUENCE</scope>
    <source>
        <strain evidence="2">VB521301</strain>
    </source>
</reference>
<evidence type="ECO:0000313" key="2">
    <source>
        <dbReference type="EMBL" id="KIE13242.1"/>
    </source>
</evidence>
<protein>
    <submittedName>
        <fullName evidence="2">PatU</fullName>
    </submittedName>
</protein>
<keyword evidence="3" id="KW-1185">Reference proteome</keyword>
<proteinExistence type="predicted"/>
<evidence type="ECO:0000313" key="3">
    <source>
        <dbReference type="Proteomes" id="UP000029738"/>
    </source>
</evidence>
<dbReference type="STRING" id="1479485.DA73_0207635"/>
<sequence length="327" mass="36287">MNSDSESLQNQLLAWLLGEPQTTEEGNLADCEDVKGVNNLDETAAATNGGDFRSRQLPQTFQLGEIPTVQERFQAVLKRRLQLQIENHPPLFPWENQLTDYPDYVDKPSVDLVPVWGWAAQQVKLNLPILLPERVFQMLLEKCQGLVSSSLPLGTKLVQAVENLFPTEPEIVNDIAGLVLRSPYRSAVDAIETMPNLESSYSDLQPRQQMALSLMAAKQLLENLTLPISSTDPVVERQWLTSAGVLTLRVEYQTQGQINKLRVQSELPGAGVLNLQGEASQAMVESSSPGCVSVELNDIQLNQTYTLEVELKEIDTRPLVFVIVPTA</sequence>
<comment type="caution">
    <text evidence="2">The sequence shown here is derived from an EMBL/GenBank/DDBJ whole genome shotgun (WGS) entry which is preliminary data.</text>
</comment>
<dbReference type="EMBL" id="JHEG02000019">
    <property type="protein sequence ID" value="KIE13242.1"/>
    <property type="molecule type" value="Genomic_DNA"/>
</dbReference>
<gene>
    <name evidence="2" type="ORF">DA73_0207635</name>
    <name evidence="1" type="ORF">DA73_0400021515</name>
</gene>
<dbReference type="Proteomes" id="UP000029738">
    <property type="component" value="Unassembled WGS sequence"/>
</dbReference>
<dbReference type="AlphaFoldDB" id="A0A0C1NEK3"/>
<name>A0A0C1NEK3_9CYAN</name>
<accession>A0A0C1NEK3</accession>
<dbReference type="OrthoDB" id="461760at2"/>
<organism evidence="2">
    <name type="scientific">Tolypothrix bouteillei VB521301</name>
    <dbReference type="NCBI Taxonomy" id="1479485"/>
    <lineage>
        <taxon>Bacteria</taxon>
        <taxon>Bacillati</taxon>
        <taxon>Cyanobacteriota</taxon>
        <taxon>Cyanophyceae</taxon>
        <taxon>Nostocales</taxon>
        <taxon>Tolypothrichaceae</taxon>
        <taxon>Tolypothrix</taxon>
    </lineage>
</organism>
<evidence type="ECO:0000313" key="1">
    <source>
        <dbReference type="EMBL" id="KAF3887784.1"/>
    </source>
</evidence>
<dbReference type="EMBL" id="JHEG04000001">
    <property type="protein sequence ID" value="KAF3887784.1"/>
    <property type="molecule type" value="Genomic_DNA"/>
</dbReference>